<accession>A0A1T4WQW8</accession>
<organism evidence="2 3">
    <name type="scientific">Prosthecobacter debontii</name>
    <dbReference type="NCBI Taxonomy" id="48467"/>
    <lineage>
        <taxon>Bacteria</taxon>
        <taxon>Pseudomonadati</taxon>
        <taxon>Verrucomicrobiota</taxon>
        <taxon>Verrucomicrobiia</taxon>
        <taxon>Verrucomicrobiales</taxon>
        <taxon>Verrucomicrobiaceae</taxon>
        <taxon>Prosthecobacter</taxon>
    </lineage>
</organism>
<dbReference type="Proteomes" id="UP000190774">
    <property type="component" value="Unassembled WGS sequence"/>
</dbReference>
<dbReference type="PANTHER" id="PTHR30432:SF1">
    <property type="entry name" value="DNA-BINDING TRANSCRIPTIONAL DUAL REGULATOR MODE"/>
    <property type="match status" value="1"/>
</dbReference>
<dbReference type="RefSeq" id="WP_217698895.1">
    <property type="nucleotide sequence ID" value="NZ_FUYE01000002.1"/>
</dbReference>
<evidence type="ECO:0000313" key="2">
    <source>
        <dbReference type="EMBL" id="SKA79754.1"/>
    </source>
</evidence>
<dbReference type="InterPro" id="IPR036390">
    <property type="entry name" value="WH_DNA-bd_sf"/>
</dbReference>
<dbReference type="InterPro" id="IPR000847">
    <property type="entry name" value="LysR_HTH_N"/>
</dbReference>
<reference evidence="3" key="1">
    <citation type="submission" date="2017-02" db="EMBL/GenBank/DDBJ databases">
        <authorList>
            <person name="Varghese N."/>
            <person name="Submissions S."/>
        </authorList>
    </citation>
    <scope>NUCLEOTIDE SEQUENCE [LARGE SCALE GENOMIC DNA]</scope>
    <source>
        <strain evidence="3">ATCC 700200</strain>
    </source>
</reference>
<keyword evidence="3" id="KW-1185">Reference proteome</keyword>
<gene>
    <name evidence="2" type="ORF">SAMN02745166_00538</name>
</gene>
<dbReference type="Pfam" id="PF00126">
    <property type="entry name" value="HTH_1"/>
    <property type="match status" value="1"/>
</dbReference>
<dbReference type="Gene3D" id="1.10.10.10">
    <property type="entry name" value="Winged helix-like DNA-binding domain superfamily/Winged helix DNA-binding domain"/>
    <property type="match status" value="1"/>
</dbReference>
<evidence type="ECO:0000313" key="3">
    <source>
        <dbReference type="Proteomes" id="UP000190774"/>
    </source>
</evidence>
<dbReference type="SUPFAM" id="SSF46785">
    <property type="entry name" value="Winged helix' DNA-binding domain"/>
    <property type="match status" value="1"/>
</dbReference>
<dbReference type="EMBL" id="FUYE01000002">
    <property type="protein sequence ID" value="SKA79754.1"/>
    <property type="molecule type" value="Genomic_DNA"/>
</dbReference>
<protein>
    <submittedName>
        <fullName evidence="2">Molybdate transport system regulatory protein</fullName>
    </submittedName>
</protein>
<proteinExistence type="predicted"/>
<dbReference type="STRING" id="48467.SAMN02745166_00538"/>
<dbReference type="GO" id="GO:0003700">
    <property type="term" value="F:DNA-binding transcription factor activity"/>
    <property type="evidence" value="ECO:0007669"/>
    <property type="project" value="InterPro"/>
</dbReference>
<dbReference type="InterPro" id="IPR051815">
    <property type="entry name" value="Molybdate_resp_trans_reg"/>
</dbReference>
<evidence type="ECO:0000259" key="1">
    <source>
        <dbReference type="Pfam" id="PF00126"/>
    </source>
</evidence>
<feature type="domain" description="HTH lysR-type" evidence="1">
    <location>
        <begin position="39"/>
        <end position="97"/>
    </location>
</feature>
<dbReference type="InterPro" id="IPR036388">
    <property type="entry name" value="WH-like_DNA-bd_sf"/>
</dbReference>
<sequence length="128" mass="13721">MTAVTASTPDTVATPRMALHLRMLLGEVTILGPGKAELLGHIQETGSISEAARRMDMSYQRAWRHVKVMNDLFPSPLVASSRGGAVRGGASLTEQGETVLKAYQALLGEVDAAVKKHQRTLLKLASKV</sequence>
<name>A0A1T4WQW8_9BACT</name>
<dbReference type="PANTHER" id="PTHR30432">
    <property type="entry name" value="TRANSCRIPTIONAL REGULATOR MODE"/>
    <property type="match status" value="1"/>
</dbReference>
<dbReference type="AlphaFoldDB" id="A0A1T4WQW8"/>